<name>A0ACB7P4F5_9PEZI</name>
<keyword evidence="1" id="KW-0251">Elongation factor</keyword>
<gene>
    <name evidence="1" type="ORF">F5144DRAFT_516107</name>
</gene>
<dbReference type="Proteomes" id="UP000724584">
    <property type="component" value="Unassembled WGS sequence"/>
</dbReference>
<keyword evidence="1" id="KW-0648">Protein biosynthesis</keyword>
<evidence type="ECO:0000313" key="1">
    <source>
        <dbReference type="EMBL" id="KAH6628613.1"/>
    </source>
</evidence>
<organism evidence="1 2">
    <name type="scientific">Chaetomium tenue</name>
    <dbReference type="NCBI Taxonomy" id="1854479"/>
    <lineage>
        <taxon>Eukaryota</taxon>
        <taxon>Fungi</taxon>
        <taxon>Dikarya</taxon>
        <taxon>Ascomycota</taxon>
        <taxon>Pezizomycotina</taxon>
        <taxon>Sordariomycetes</taxon>
        <taxon>Sordariomycetidae</taxon>
        <taxon>Sordariales</taxon>
        <taxon>Chaetomiaceae</taxon>
        <taxon>Chaetomium</taxon>
    </lineage>
</organism>
<evidence type="ECO:0000313" key="2">
    <source>
        <dbReference type="Proteomes" id="UP000724584"/>
    </source>
</evidence>
<comment type="caution">
    <text evidence="1">The sequence shown here is derived from an EMBL/GenBank/DDBJ whole genome shotgun (WGS) entry which is preliminary data.</text>
</comment>
<dbReference type="EMBL" id="JAGIZQ010000005">
    <property type="protein sequence ID" value="KAH6628613.1"/>
    <property type="molecule type" value="Genomic_DNA"/>
</dbReference>
<accession>A0ACB7P4F5</accession>
<protein>
    <submittedName>
        <fullName evidence="1">RNA polymerase II transcription elongation factor-domain-containing protein</fullName>
    </submittedName>
</protein>
<proteinExistence type="predicted"/>
<reference evidence="1 2" key="1">
    <citation type="journal article" date="2021" name="Nat. Commun.">
        <title>Genetic determinants of endophytism in the Arabidopsis root mycobiome.</title>
        <authorList>
            <person name="Mesny F."/>
            <person name="Miyauchi S."/>
            <person name="Thiergart T."/>
            <person name="Pickel B."/>
            <person name="Atanasova L."/>
            <person name="Karlsson M."/>
            <person name="Huettel B."/>
            <person name="Barry K.W."/>
            <person name="Haridas S."/>
            <person name="Chen C."/>
            <person name="Bauer D."/>
            <person name="Andreopoulos W."/>
            <person name="Pangilinan J."/>
            <person name="LaButti K."/>
            <person name="Riley R."/>
            <person name="Lipzen A."/>
            <person name="Clum A."/>
            <person name="Drula E."/>
            <person name="Henrissat B."/>
            <person name="Kohler A."/>
            <person name="Grigoriev I.V."/>
            <person name="Martin F.M."/>
            <person name="Hacquard S."/>
        </authorList>
    </citation>
    <scope>NUCLEOTIDE SEQUENCE [LARGE SCALE GENOMIC DNA]</scope>
    <source>
        <strain evidence="1 2">MPI-SDFR-AT-0079</strain>
    </source>
</reference>
<sequence>MAAPGVLDPTKAGQYPVILSDALLGKSSKETYTGIRYNHRPTLSSDTAPNTARLKKSAKDDSYNIGFDDQGDKYQYNGVRTTDDGNYVLIFDPARKAFVLHRVDSTFHMNITRMPTDNNAESLRQQFPQLEVKTADSTRKPRGKVPEKASNSRPNTAKAAPTKAKGGRNLAAGDTPKSKASGQPEKNKTVELTLPDLSAAAANPKKQPSTSQSGQEKKPKRPALSPVESEEDDDDDDGGLTVEYPEGNPAAFRAPSQYMPTFPSVTRRFSEFANERESDDDDFDTTMAGGYDAGLPEEEGYAGDEYEEEDEEEPSRRPASPARPFQLEMPTAVEPDRYTFDDGDEDEDEDGDDALEQDIGDLEAALMREFEQAEGGHESDSSVSEEE</sequence>
<keyword evidence="2" id="KW-1185">Reference proteome</keyword>